<dbReference type="PANTHER" id="PTHR38733:SF1">
    <property type="entry name" value="TYPE IV METHYL-DIRECTED RESTRICTION ENZYME ECOKMCRBC"/>
    <property type="match status" value="1"/>
</dbReference>
<dbReference type="InterPro" id="IPR019292">
    <property type="entry name" value="McrC"/>
</dbReference>
<dbReference type="Pfam" id="PF10117">
    <property type="entry name" value="McrBC"/>
    <property type="match status" value="1"/>
</dbReference>
<accession>A0ABT9ZF83</accession>
<evidence type="ECO:0000313" key="2">
    <source>
        <dbReference type="Proteomes" id="UP001234495"/>
    </source>
</evidence>
<protein>
    <submittedName>
        <fullName evidence="1">5-methylcytosine-specific restriction enzyme subunit McrC</fullName>
    </submittedName>
</protein>
<organism evidence="1 2">
    <name type="scientific">Metabacillus malikii</name>
    <dbReference type="NCBI Taxonomy" id="1504265"/>
    <lineage>
        <taxon>Bacteria</taxon>
        <taxon>Bacillati</taxon>
        <taxon>Bacillota</taxon>
        <taxon>Bacilli</taxon>
        <taxon>Bacillales</taxon>
        <taxon>Bacillaceae</taxon>
        <taxon>Metabacillus</taxon>
    </lineage>
</organism>
<dbReference type="PIRSF" id="PIRSF003109">
    <property type="entry name" value="McrC"/>
    <property type="match status" value="1"/>
</dbReference>
<name>A0ABT9ZF83_9BACI</name>
<dbReference type="InterPro" id="IPR014407">
    <property type="entry name" value="McrC_bac"/>
</dbReference>
<dbReference type="PANTHER" id="PTHR38733">
    <property type="entry name" value="PROTEIN MCRC"/>
    <property type="match status" value="1"/>
</dbReference>
<sequence>MIRIKNIYHMLAYAFQVLRKDNYAKLATEEFEYASDLFAAILAKGIGNQIKRGLGRDYVDQTESLRSPIGKINISLSVKQQTLLKKQLVCTFDEYTENSYMNQILKTTALLLIRTPEVSFQHKKALKKVLLYFSNVEEIDYRRVQWSSIKYHRHNATYKMLINICYLVIEGLLLTEQEGSHKLAKFIDDQKMHRLFEKFVLEYYRKHFPQFNASASHIDWDVDDGMIEFLPTMKSDITLYYEDKVLIIDTKYYGRTMQTNNYYNSRSLHSHNMYQIFTYVKNKDYSNSSNVSGILLYAKTEEEIVPDSDFLMSGNRIAVKTLDMNRDFSNIAKQLNMLTEKYLL</sequence>
<dbReference type="RefSeq" id="WP_307341099.1">
    <property type="nucleotide sequence ID" value="NZ_JAUSUD010000009.1"/>
</dbReference>
<keyword evidence="2" id="KW-1185">Reference proteome</keyword>
<dbReference type="NCBIfam" id="NF007277">
    <property type="entry name" value="PRK09736.1"/>
    <property type="match status" value="1"/>
</dbReference>
<comment type="caution">
    <text evidence="1">The sequence shown here is derived from an EMBL/GenBank/DDBJ whole genome shotgun (WGS) entry which is preliminary data.</text>
</comment>
<dbReference type="Proteomes" id="UP001234495">
    <property type="component" value="Unassembled WGS sequence"/>
</dbReference>
<gene>
    <name evidence="1" type="ORF">J2S19_002197</name>
</gene>
<evidence type="ECO:0000313" key="1">
    <source>
        <dbReference type="EMBL" id="MDQ0230936.1"/>
    </source>
</evidence>
<proteinExistence type="predicted"/>
<reference evidence="1 2" key="1">
    <citation type="submission" date="2023-07" db="EMBL/GenBank/DDBJ databases">
        <title>Genomic Encyclopedia of Type Strains, Phase IV (KMG-IV): sequencing the most valuable type-strain genomes for metagenomic binning, comparative biology and taxonomic classification.</title>
        <authorList>
            <person name="Goeker M."/>
        </authorList>
    </citation>
    <scope>NUCLEOTIDE SEQUENCE [LARGE SCALE GENOMIC DNA]</scope>
    <source>
        <strain evidence="1 2">DSM 29005</strain>
    </source>
</reference>
<dbReference type="EMBL" id="JAUSUD010000009">
    <property type="protein sequence ID" value="MDQ0230936.1"/>
    <property type="molecule type" value="Genomic_DNA"/>
</dbReference>